<sequence>MYHILVSSATAFYFILFYFLKIYFIDFLQRGRERERESETSMREKHRSAASCTSPTGDMPATQVHAPDRNRTWDPSVHRLTLHPPSQTGFGICYSILDKIADLMSFHPFISTYSSKKLDTSCITVTPFLHLTKSTGPGYLIPSPINFGCLKDIKIHTTQNTNKIYT</sequence>
<evidence type="ECO:0000256" key="2">
    <source>
        <dbReference type="SAM" id="Phobius"/>
    </source>
</evidence>
<evidence type="ECO:0000256" key="1">
    <source>
        <dbReference type="SAM" id="MobiDB-lite"/>
    </source>
</evidence>
<keyword evidence="2" id="KW-1133">Transmembrane helix</keyword>
<accession>A0A7J7Y019</accession>
<evidence type="ECO:0000313" key="4">
    <source>
        <dbReference type="Proteomes" id="UP000527355"/>
    </source>
</evidence>
<name>A0A7J7Y019_MYOMY</name>
<keyword evidence="4" id="KW-1185">Reference proteome</keyword>
<reference evidence="3 4" key="1">
    <citation type="journal article" date="2020" name="Nature">
        <title>Six reference-quality genomes reveal evolution of bat adaptations.</title>
        <authorList>
            <person name="Jebb D."/>
            <person name="Huang Z."/>
            <person name="Pippel M."/>
            <person name="Hughes G.M."/>
            <person name="Lavrichenko K."/>
            <person name="Devanna P."/>
            <person name="Winkler S."/>
            <person name="Jermiin L.S."/>
            <person name="Skirmuntt E.C."/>
            <person name="Katzourakis A."/>
            <person name="Burkitt-Gray L."/>
            <person name="Ray D.A."/>
            <person name="Sullivan K.A.M."/>
            <person name="Roscito J.G."/>
            <person name="Kirilenko B.M."/>
            <person name="Davalos L.M."/>
            <person name="Corthals A.P."/>
            <person name="Power M.L."/>
            <person name="Jones G."/>
            <person name="Ransome R.D."/>
            <person name="Dechmann D.K.N."/>
            <person name="Locatelli A.G."/>
            <person name="Puechmaille S.J."/>
            <person name="Fedrigo O."/>
            <person name="Jarvis E.D."/>
            <person name="Hiller M."/>
            <person name="Vernes S.C."/>
            <person name="Myers E.W."/>
            <person name="Teeling E.C."/>
        </authorList>
    </citation>
    <scope>NUCLEOTIDE SEQUENCE [LARGE SCALE GENOMIC DNA]</scope>
    <source>
        <strain evidence="3">MMyoMyo1</strain>
        <tissue evidence="3">Flight muscle</tissue>
    </source>
</reference>
<protein>
    <submittedName>
        <fullName evidence="3">Uncharacterized protein</fullName>
    </submittedName>
</protein>
<keyword evidence="2" id="KW-0472">Membrane</keyword>
<feature type="region of interest" description="Disordered" evidence="1">
    <location>
        <begin position="36"/>
        <end position="71"/>
    </location>
</feature>
<dbReference type="Proteomes" id="UP000527355">
    <property type="component" value="Unassembled WGS sequence"/>
</dbReference>
<gene>
    <name evidence="3" type="ORF">mMyoMyo1_011462</name>
</gene>
<organism evidence="3 4">
    <name type="scientific">Myotis myotis</name>
    <name type="common">Greater mouse-eared bat</name>
    <name type="synonym">Vespertilio myotis</name>
    <dbReference type="NCBI Taxonomy" id="51298"/>
    <lineage>
        <taxon>Eukaryota</taxon>
        <taxon>Metazoa</taxon>
        <taxon>Chordata</taxon>
        <taxon>Craniata</taxon>
        <taxon>Vertebrata</taxon>
        <taxon>Euteleostomi</taxon>
        <taxon>Mammalia</taxon>
        <taxon>Eutheria</taxon>
        <taxon>Laurasiatheria</taxon>
        <taxon>Chiroptera</taxon>
        <taxon>Yangochiroptera</taxon>
        <taxon>Vespertilionidae</taxon>
        <taxon>Myotis</taxon>
    </lineage>
</organism>
<evidence type="ECO:0000313" key="3">
    <source>
        <dbReference type="EMBL" id="KAF6355291.1"/>
    </source>
</evidence>
<keyword evidence="2" id="KW-0812">Transmembrane</keyword>
<proteinExistence type="predicted"/>
<feature type="transmembrane region" description="Helical" evidence="2">
    <location>
        <begin position="6"/>
        <end position="24"/>
    </location>
</feature>
<dbReference type="EMBL" id="JABWUV010000005">
    <property type="protein sequence ID" value="KAF6355291.1"/>
    <property type="molecule type" value="Genomic_DNA"/>
</dbReference>
<dbReference type="AlphaFoldDB" id="A0A7J7Y019"/>
<comment type="caution">
    <text evidence="3">The sequence shown here is derived from an EMBL/GenBank/DDBJ whole genome shotgun (WGS) entry which is preliminary data.</text>
</comment>